<comment type="caution">
    <text evidence="9">The sequence shown here is derived from an EMBL/GenBank/DDBJ whole genome shotgun (WGS) entry which is preliminary data.</text>
</comment>
<dbReference type="Pfam" id="PF01120">
    <property type="entry name" value="Alpha_L_fucos"/>
    <property type="match status" value="1"/>
</dbReference>
<evidence type="ECO:0000256" key="3">
    <source>
        <dbReference type="ARBA" id="ARBA00012662"/>
    </source>
</evidence>
<reference evidence="9" key="2">
    <citation type="journal article" date="2021" name="PeerJ">
        <title>Extensive microbial diversity within the chicken gut microbiome revealed by metagenomics and culture.</title>
        <authorList>
            <person name="Gilroy R."/>
            <person name="Ravi A."/>
            <person name="Getino M."/>
            <person name="Pursley I."/>
            <person name="Horton D.L."/>
            <person name="Alikhan N.F."/>
            <person name="Baker D."/>
            <person name="Gharbi K."/>
            <person name="Hall N."/>
            <person name="Watson M."/>
            <person name="Adriaenssens E.M."/>
            <person name="Foster-Nyarko E."/>
            <person name="Jarju S."/>
            <person name="Secka A."/>
            <person name="Antonio M."/>
            <person name="Oren A."/>
            <person name="Chaudhuri R.R."/>
            <person name="La Ragione R."/>
            <person name="Hildebrand F."/>
            <person name="Pallen M.J."/>
        </authorList>
    </citation>
    <scope>NUCLEOTIDE SEQUENCE</scope>
    <source>
        <strain evidence="9">B2-16538</strain>
    </source>
</reference>
<evidence type="ECO:0000256" key="2">
    <source>
        <dbReference type="ARBA" id="ARBA00007951"/>
    </source>
</evidence>
<evidence type="ECO:0000313" key="10">
    <source>
        <dbReference type="Proteomes" id="UP000823750"/>
    </source>
</evidence>
<protein>
    <recommendedName>
        <fullName evidence="3">alpha-L-fucosidase</fullName>
        <ecNumber evidence="3">3.2.1.51</ecNumber>
    </recommendedName>
</protein>
<dbReference type="InterPro" id="IPR016286">
    <property type="entry name" value="FUC_metazoa-typ"/>
</dbReference>
<comment type="function">
    <text evidence="1">Alpha-L-fucosidase is responsible for hydrolyzing the alpha-1,6-linked fucose joined to the reducing-end N-acetylglucosamine of the carbohydrate moieties of glycoproteins.</text>
</comment>
<dbReference type="SMART" id="SM00812">
    <property type="entry name" value="Alpha_L_fucos"/>
    <property type="match status" value="1"/>
</dbReference>
<evidence type="ECO:0000313" key="9">
    <source>
        <dbReference type="EMBL" id="MBO8486165.1"/>
    </source>
</evidence>
<accession>A0A9D9J3S4</accession>
<dbReference type="EMBL" id="JADILX010000103">
    <property type="protein sequence ID" value="MBO8486165.1"/>
    <property type="molecule type" value="Genomic_DNA"/>
</dbReference>
<comment type="similarity">
    <text evidence="2">Belongs to the glycosyl hydrolase 29 family.</text>
</comment>
<evidence type="ECO:0000256" key="1">
    <source>
        <dbReference type="ARBA" id="ARBA00004071"/>
    </source>
</evidence>
<dbReference type="Gene3D" id="3.20.20.80">
    <property type="entry name" value="Glycosidases"/>
    <property type="match status" value="1"/>
</dbReference>
<keyword evidence="5" id="KW-0378">Hydrolase</keyword>
<proteinExistence type="inferred from homology"/>
<feature type="signal peptide" evidence="7">
    <location>
        <begin position="1"/>
        <end position="18"/>
    </location>
</feature>
<dbReference type="InterPro" id="IPR000933">
    <property type="entry name" value="Glyco_hydro_29"/>
</dbReference>
<dbReference type="SUPFAM" id="SSF51445">
    <property type="entry name" value="(Trans)glycosidases"/>
    <property type="match status" value="1"/>
</dbReference>
<dbReference type="AlphaFoldDB" id="A0A9D9J3S4"/>
<reference evidence="9" key="1">
    <citation type="submission" date="2020-10" db="EMBL/GenBank/DDBJ databases">
        <authorList>
            <person name="Gilroy R."/>
        </authorList>
    </citation>
    <scope>NUCLEOTIDE SEQUENCE</scope>
    <source>
        <strain evidence="9">B2-16538</strain>
    </source>
</reference>
<keyword evidence="6" id="KW-0326">Glycosidase</keyword>
<evidence type="ECO:0000256" key="5">
    <source>
        <dbReference type="ARBA" id="ARBA00022801"/>
    </source>
</evidence>
<name>A0A9D9J3S4_9BACT</name>
<dbReference type="EC" id="3.2.1.51" evidence="3"/>
<evidence type="ECO:0000256" key="6">
    <source>
        <dbReference type="ARBA" id="ARBA00023295"/>
    </source>
</evidence>
<dbReference type="InterPro" id="IPR017853">
    <property type="entry name" value="GH"/>
</dbReference>
<gene>
    <name evidence="9" type="ORF">IAB78_07050</name>
</gene>
<evidence type="ECO:0000256" key="7">
    <source>
        <dbReference type="SAM" id="SignalP"/>
    </source>
</evidence>
<dbReference type="GO" id="GO:0005764">
    <property type="term" value="C:lysosome"/>
    <property type="evidence" value="ECO:0007669"/>
    <property type="project" value="TreeGrafter"/>
</dbReference>
<dbReference type="GO" id="GO:0006004">
    <property type="term" value="P:fucose metabolic process"/>
    <property type="evidence" value="ECO:0007669"/>
    <property type="project" value="InterPro"/>
</dbReference>
<sequence>MRKTFLAIVAAVLTAATAGGQNKDAYRQWHDNKYSMFIHFGLYSALGGVWDGKPVTRGYSEQIQSFAGIFSDWYAETAETFDPVQFDADSIALLARKAGMKSIVFTSKHHDGFCMFGTKTTGYNSVEMTPAHRDYLKEISEACARHGLNLGIYFSLIDWNYPYAYPISSHNADFITPQHHRLNMDQIRELLTGYGPVTELWFDMGSLTPEQSGELYTLVHTLQPDCLVSGRLGNDRYDFSVMADNAFPESSLQVPWQMPVSMFPETWSWRSWQDRGEVEDKVAEKLRTLVNVVSHGGNFLLNIGPDKDGAVIPFEKNVLERMGEWLAENGDAIYGTEASPFRESFNWGTATRKGKRLNLLLSGTMPQDSLITIPVGDNVPDGCDDNTVEYSVHDGKMTIRIQEDWYRAPADIKVIRLDFDRDFLPETAAEPLPAGTLLDRNNAKPDCSYSCFDYYSNYRSTVALNWTSGKEKIRAVDVFYTGEELGDSLCIVIDGKSSVLRLDGKKEMTLDPEYTAVQYGFKSVPGALFDRTPDGIPATAGPDMSMFNESGSRIDIPAHAFSNHLLALEITVEKDCGIIMEAGAGNGIEIFIDGKTAMKHLNPYRCKYKTEKIYVPLAKGRHYITARGYNRFEKRLQMSLNPAAEQKIYRTTLTLPEPVSGRRHEIRLTRPGTATPHEDARLHNIMLKLK</sequence>
<keyword evidence="4 7" id="KW-0732">Signal</keyword>
<feature type="domain" description="Glycoside hydrolase family 29 N-terminal" evidence="8">
    <location>
        <begin position="21"/>
        <end position="331"/>
    </location>
</feature>
<dbReference type="PANTHER" id="PTHR10030:SF37">
    <property type="entry name" value="ALPHA-L-FUCOSIDASE-RELATED"/>
    <property type="match status" value="1"/>
</dbReference>
<dbReference type="GO" id="GO:0004560">
    <property type="term" value="F:alpha-L-fucosidase activity"/>
    <property type="evidence" value="ECO:0007669"/>
    <property type="project" value="InterPro"/>
</dbReference>
<evidence type="ECO:0000259" key="8">
    <source>
        <dbReference type="Pfam" id="PF01120"/>
    </source>
</evidence>
<evidence type="ECO:0000256" key="4">
    <source>
        <dbReference type="ARBA" id="ARBA00022729"/>
    </source>
</evidence>
<dbReference type="GO" id="GO:0016139">
    <property type="term" value="P:glycoside catabolic process"/>
    <property type="evidence" value="ECO:0007669"/>
    <property type="project" value="TreeGrafter"/>
</dbReference>
<dbReference type="Proteomes" id="UP000823750">
    <property type="component" value="Unassembled WGS sequence"/>
</dbReference>
<dbReference type="PRINTS" id="PR00741">
    <property type="entry name" value="GLHYDRLASE29"/>
</dbReference>
<dbReference type="InterPro" id="IPR057739">
    <property type="entry name" value="Glyco_hydro_29_N"/>
</dbReference>
<organism evidence="9 10">
    <name type="scientific">Candidatus Cryptobacteroides excrementavium</name>
    <dbReference type="NCBI Taxonomy" id="2840759"/>
    <lineage>
        <taxon>Bacteria</taxon>
        <taxon>Pseudomonadati</taxon>
        <taxon>Bacteroidota</taxon>
        <taxon>Bacteroidia</taxon>
        <taxon>Bacteroidales</taxon>
        <taxon>Candidatus Cryptobacteroides</taxon>
    </lineage>
</organism>
<feature type="chain" id="PRO_5039204694" description="alpha-L-fucosidase" evidence="7">
    <location>
        <begin position="19"/>
        <end position="690"/>
    </location>
</feature>
<dbReference type="PANTHER" id="PTHR10030">
    <property type="entry name" value="ALPHA-L-FUCOSIDASE"/>
    <property type="match status" value="1"/>
</dbReference>